<evidence type="ECO:0000313" key="3">
    <source>
        <dbReference type="Proteomes" id="UP000075420"/>
    </source>
</evidence>
<feature type="coiled-coil region" evidence="1">
    <location>
        <begin position="1"/>
        <end position="28"/>
    </location>
</feature>
<comment type="caution">
    <text evidence="2">The sequence shown here is derived from an EMBL/GenBank/DDBJ whole genome shotgun (WGS) entry which is preliminary data.</text>
</comment>
<accession>A0A150P356</accession>
<sequence>MSHYRDHLDAARARIETLEAKLKERDAALAARDAEIAEIRAEVERLRGGPGDDGPLDGPHGRSGGQRALLVALAVCGFATATAYAMVRPSTCPSRGAAYPAFVEASSFHDRLEPRASRGASDHLRLASDAATAIERGGLRAQRCWQPGVPSGDATVTVTFLRSGNAEVELEGAPYEGTAVGDCIVEAFGAAAARVRPLEPMTMRTQFSMSAAP</sequence>
<evidence type="ECO:0000313" key="2">
    <source>
        <dbReference type="EMBL" id="KYF49867.1"/>
    </source>
</evidence>
<reference evidence="2 3" key="1">
    <citation type="submission" date="2014-02" db="EMBL/GenBank/DDBJ databases">
        <title>The small core and large imbalanced accessory genome model reveals a collaborative survival strategy of Sorangium cellulosum strains in nature.</title>
        <authorList>
            <person name="Han K."/>
            <person name="Peng R."/>
            <person name="Blom J."/>
            <person name="Li Y.-Z."/>
        </authorList>
    </citation>
    <scope>NUCLEOTIDE SEQUENCE [LARGE SCALE GENOMIC DNA]</scope>
    <source>
        <strain evidence="2 3">So0157-25</strain>
    </source>
</reference>
<dbReference type="Proteomes" id="UP000075420">
    <property type="component" value="Unassembled WGS sequence"/>
</dbReference>
<dbReference type="AlphaFoldDB" id="A0A150P356"/>
<keyword evidence="1" id="KW-0175">Coiled coil</keyword>
<dbReference type="EMBL" id="JELY01003311">
    <property type="protein sequence ID" value="KYF49867.1"/>
    <property type="molecule type" value="Genomic_DNA"/>
</dbReference>
<proteinExistence type="predicted"/>
<gene>
    <name evidence="2" type="ORF">BE08_00910</name>
</gene>
<name>A0A150P356_SORCE</name>
<evidence type="ECO:0000256" key="1">
    <source>
        <dbReference type="SAM" id="Coils"/>
    </source>
</evidence>
<organism evidence="2 3">
    <name type="scientific">Sorangium cellulosum</name>
    <name type="common">Polyangium cellulosum</name>
    <dbReference type="NCBI Taxonomy" id="56"/>
    <lineage>
        <taxon>Bacteria</taxon>
        <taxon>Pseudomonadati</taxon>
        <taxon>Myxococcota</taxon>
        <taxon>Polyangia</taxon>
        <taxon>Polyangiales</taxon>
        <taxon>Polyangiaceae</taxon>
        <taxon>Sorangium</taxon>
    </lineage>
</organism>
<protein>
    <submittedName>
        <fullName evidence="2">Uncharacterized protein</fullName>
    </submittedName>
</protein>